<dbReference type="PRINTS" id="PR00035">
    <property type="entry name" value="HTHGNTR"/>
</dbReference>
<sequence length="472" mass="48556">MTDGVAAPAAPLALALDRAAPAALSEQIAAGLRSAIAQGRLAPGARLPSWRDLASQLGVARGTVRAAYETLIDAGLVQALGAAGTRVARCVPVRSQDDPPATAVPSPLPGLVRGSGVFQMGVPAQDAIPAKLWSRLFVRAARAAAGAAPDYPDPRGEPALRAQIAAMLAVARGLACSPAQVYVTGGHAASVTLAVQALGLAGQTWTEEPGYPLTRSLLATLGLATVAVPVDAQGLDVAAGQALAPQAALAVVTPGQQAPLGVALAPARRRALLDWAVRQQAWVLEDDYLGELQLQGRAAPALGAGVAAARVLHVGTFSKTISPALRLGFLVVPADQVARFDAATALRGSAPAPLVQQAVAELLQGGHHLRHLRRMKRLYLQRRDALLACLRTAGITHRAAGLAVLLKLPPGRRDVAIVRAAQALGLSPAPLSSWYVRPGPEHNGLLLGVTNLRVDDTAAQWARLQALVGAAL</sequence>
<dbReference type="InterPro" id="IPR036388">
    <property type="entry name" value="WH-like_DNA-bd_sf"/>
</dbReference>
<evidence type="ECO:0000256" key="1">
    <source>
        <dbReference type="ARBA" id="ARBA00005384"/>
    </source>
</evidence>
<dbReference type="SUPFAM" id="SSF46785">
    <property type="entry name" value="Winged helix' DNA-binding domain"/>
    <property type="match status" value="1"/>
</dbReference>
<organism evidence="7 8">
    <name type="scientific">Pseudorhodoferax soli</name>
    <dbReference type="NCBI Taxonomy" id="545864"/>
    <lineage>
        <taxon>Bacteria</taxon>
        <taxon>Pseudomonadati</taxon>
        <taxon>Pseudomonadota</taxon>
        <taxon>Betaproteobacteria</taxon>
        <taxon>Burkholderiales</taxon>
        <taxon>Comamonadaceae</taxon>
    </lineage>
</organism>
<dbReference type="InterPro" id="IPR015424">
    <property type="entry name" value="PyrdxlP-dep_Trfase"/>
</dbReference>
<dbReference type="GO" id="GO:0003700">
    <property type="term" value="F:DNA-binding transcription factor activity"/>
    <property type="evidence" value="ECO:0007669"/>
    <property type="project" value="InterPro"/>
</dbReference>
<dbReference type="GO" id="GO:0003677">
    <property type="term" value="F:DNA binding"/>
    <property type="evidence" value="ECO:0007669"/>
    <property type="project" value="UniProtKB-KW"/>
</dbReference>
<dbReference type="GO" id="GO:0030170">
    <property type="term" value="F:pyridoxal phosphate binding"/>
    <property type="evidence" value="ECO:0007669"/>
    <property type="project" value="InterPro"/>
</dbReference>
<evidence type="ECO:0000256" key="3">
    <source>
        <dbReference type="ARBA" id="ARBA00023015"/>
    </source>
</evidence>
<proteinExistence type="inferred from homology"/>
<evidence type="ECO:0000313" key="7">
    <source>
        <dbReference type="EMBL" id="RCW74629.1"/>
    </source>
</evidence>
<name>A0A368Y4H9_9BURK</name>
<dbReference type="CDD" id="cd00609">
    <property type="entry name" value="AAT_like"/>
    <property type="match status" value="1"/>
</dbReference>
<dbReference type="AlphaFoldDB" id="A0A368Y4H9"/>
<evidence type="ECO:0000313" key="8">
    <source>
        <dbReference type="Proteomes" id="UP000252884"/>
    </source>
</evidence>
<keyword evidence="3" id="KW-0805">Transcription regulation</keyword>
<keyword evidence="4" id="KW-0238">DNA-binding</keyword>
<dbReference type="InterPro" id="IPR051446">
    <property type="entry name" value="HTH_trans_reg/aminotransferase"/>
</dbReference>
<dbReference type="SUPFAM" id="SSF53383">
    <property type="entry name" value="PLP-dependent transferases"/>
    <property type="match status" value="1"/>
</dbReference>
<dbReference type="PANTHER" id="PTHR46577:SF1">
    <property type="entry name" value="HTH-TYPE TRANSCRIPTIONAL REGULATORY PROTEIN GABR"/>
    <property type="match status" value="1"/>
</dbReference>
<keyword evidence="5" id="KW-0804">Transcription</keyword>
<dbReference type="Proteomes" id="UP000252884">
    <property type="component" value="Unassembled WGS sequence"/>
</dbReference>
<evidence type="ECO:0000256" key="4">
    <source>
        <dbReference type="ARBA" id="ARBA00023125"/>
    </source>
</evidence>
<dbReference type="Gene3D" id="1.10.10.10">
    <property type="entry name" value="Winged helix-like DNA-binding domain superfamily/Winged helix DNA-binding domain"/>
    <property type="match status" value="1"/>
</dbReference>
<dbReference type="RefSeq" id="WP_245965654.1">
    <property type="nucleotide sequence ID" value="NZ_QPJK01000002.1"/>
</dbReference>
<accession>A0A368Y4H9</accession>
<evidence type="ECO:0000256" key="5">
    <source>
        <dbReference type="ARBA" id="ARBA00023163"/>
    </source>
</evidence>
<dbReference type="SMART" id="SM00345">
    <property type="entry name" value="HTH_GNTR"/>
    <property type="match status" value="1"/>
</dbReference>
<comment type="caution">
    <text evidence="7">The sequence shown here is derived from an EMBL/GenBank/DDBJ whole genome shotgun (WGS) entry which is preliminary data.</text>
</comment>
<comment type="similarity">
    <text evidence="1">In the C-terminal section; belongs to the class-I pyridoxal-phosphate-dependent aminotransferase family.</text>
</comment>
<evidence type="ECO:0000256" key="2">
    <source>
        <dbReference type="ARBA" id="ARBA00022898"/>
    </source>
</evidence>
<dbReference type="EMBL" id="QPJK01000002">
    <property type="protein sequence ID" value="RCW74629.1"/>
    <property type="molecule type" value="Genomic_DNA"/>
</dbReference>
<dbReference type="InterPro" id="IPR036390">
    <property type="entry name" value="WH_DNA-bd_sf"/>
</dbReference>
<feature type="domain" description="HTH gntR-type" evidence="6">
    <location>
        <begin position="22"/>
        <end position="90"/>
    </location>
</feature>
<dbReference type="PROSITE" id="PS50949">
    <property type="entry name" value="HTH_GNTR"/>
    <property type="match status" value="1"/>
</dbReference>
<evidence type="ECO:0000259" key="6">
    <source>
        <dbReference type="PROSITE" id="PS50949"/>
    </source>
</evidence>
<dbReference type="CDD" id="cd07377">
    <property type="entry name" value="WHTH_GntR"/>
    <property type="match status" value="1"/>
</dbReference>
<gene>
    <name evidence="7" type="ORF">DES41_102952</name>
</gene>
<dbReference type="Gene3D" id="3.40.640.10">
    <property type="entry name" value="Type I PLP-dependent aspartate aminotransferase-like (Major domain)"/>
    <property type="match status" value="1"/>
</dbReference>
<dbReference type="PANTHER" id="PTHR46577">
    <property type="entry name" value="HTH-TYPE TRANSCRIPTIONAL REGULATORY PROTEIN GABR"/>
    <property type="match status" value="1"/>
</dbReference>
<keyword evidence="2" id="KW-0663">Pyridoxal phosphate</keyword>
<dbReference type="InterPro" id="IPR000524">
    <property type="entry name" value="Tscrpt_reg_HTH_GntR"/>
</dbReference>
<reference evidence="7 8" key="1">
    <citation type="submission" date="2018-07" db="EMBL/GenBank/DDBJ databases">
        <title>Genomic Encyclopedia of Type Strains, Phase IV (KMG-IV): sequencing the most valuable type-strain genomes for metagenomic binning, comparative biology and taxonomic classification.</title>
        <authorList>
            <person name="Goeker M."/>
        </authorList>
    </citation>
    <scope>NUCLEOTIDE SEQUENCE [LARGE SCALE GENOMIC DNA]</scope>
    <source>
        <strain evidence="7 8">DSM 21634</strain>
    </source>
</reference>
<dbReference type="Pfam" id="PF00392">
    <property type="entry name" value="GntR"/>
    <property type="match status" value="1"/>
</dbReference>
<protein>
    <submittedName>
        <fullName evidence="7">GntR family transcriptional regulator</fullName>
    </submittedName>
</protein>
<dbReference type="Pfam" id="PF00155">
    <property type="entry name" value="Aminotran_1_2"/>
    <property type="match status" value="1"/>
</dbReference>
<keyword evidence="8" id="KW-1185">Reference proteome</keyword>
<dbReference type="InterPro" id="IPR015421">
    <property type="entry name" value="PyrdxlP-dep_Trfase_major"/>
</dbReference>
<dbReference type="InterPro" id="IPR004839">
    <property type="entry name" value="Aminotransferase_I/II_large"/>
</dbReference>